<dbReference type="AlphaFoldDB" id="A0AAN9KF18"/>
<dbReference type="Proteomes" id="UP001367508">
    <property type="component" value="Unassembled WGS sequence"/>
</dbReference>
<comment type="caution">
    <text evidence="2">The sequence shown here is derived from an EMBL/GenBank/DDBJ whole genome shotgun (WGS) entry which is preliminary data.</text>
</comment>
<dbReference type="EMBL" id="JAYMYQ010000008">
    <property type="protein sequence ID" value="KAK7315088.1"/>
    <property type="molecule type" value="Genomic_DNA"/>
</dbReference>
<name>A0AAN9KF18_CANGL</name>
<feature type="region of interest" description="Disordered" evidence="1">
    <location>
        <begin position="93"/>
        <end position="114"/>
    </location>
</feature>
<accession>A0AAN9KF18</accession>
<proteinExistence type="predicted"/>
<evidence type="ECO:0000256" key="1">
    <source>
        <dbReference type="SAM" id="MobiDB-lite"/>
    </source>
</evidence>
<reference evidence="2 3" key="1">
    <citation type="submission" date="2024-01" db="EMBL/GenBank/DDBJ databases">
        <title>The genomes of 5 underutilized Papilionoideae crops provide insights into root nodulation and disease resistanc.</title>
        <authorList>
            <person name="Jiang F."/>
        </authorList>
    </citation>
    <scope>NUCLEOTIDE SEQUENCE [LARGE SCALE GENOMIC DNA]</scope>
    <source>
        <strain evidence="2">LVBAO_FW01</strain>
        <tissue evidence="2">Leaves</tissue>
    </source>
</reference>
<protein>
    <submittedName>
        <fullName evidence="2">Uncharacterized protein</fullName>
    </submittedName>
</protein>
<gene>
    <name evidence="2" type="ORF">VNO77_33620</name>
</gene>
<organism evidence="2 3">
    <name type="scientific">Canavalia gladiata</name>
    <name type="common">Sword bean</name>
    <name type="synonym">Dolichos gladiatus</name>
    <dbReference type="NCBI Taxonomy" id="3824"/>
    <lineage>
        <taxon>Eukaryota</taxon>
        <taxon>Viridiplantae</taxon>
        <taxon>Streptophyta</taxon>
        <taxon>Embryophyta</taxon>
        <taxon>Tracheophyta</taxon>
        <taxon>Spermatophyta</taxon>
        <taxon>Magnoliopsida</taxon>
        <taxon>eudicotyledons</taxon>
        <taxon>Gunneridae</taxon>
        <taxon>Pentapetalae</taxon>
        <taxon>rosids</taxon>
        <taxon>fabids</taxon>
        <taxon>Fabales</taxon>
        <taxon>Fabaceae</taxon>
        <taxon>Papilionoideae</taxon>
        <taxon>50 kb inversion clade</taxon>
        <taxon>NPAAA clade</taxon>
        <taxon>indigoferoid/millettioid clade</taxon>
        <taxon>Phaseoleae</taxon>
        <taxon>Canavalia</taxon>
    </lineage>
</organism>
<keyword evidence="3" id="KW-1185">Reference proteome</keyword>
<evidence type="ECO:0000313" key="2">
    <source>
        <dbReference type="EMBL" id="KAK7315088.1"/>
    </source>
</evidence>
<evidence type="ECO:0000313" key="3">
    <source>
        <dbReference type="Proteomes" id="UP001367508"/>
    </source>
</evidence>
<sequence length="114" mass="12974">MLEFEMATPFLDEIRIQPRPIISRLIHHTVSSWEEGYDSREPEVCRIEASGLILANSLKVSILQIKISLFPSQKFPSPPPRIAKISQEFSLISPENPKSSKEKPPKLIPLTHVF</sequence>